<dbReference type="PANTHER" id="PTHR24247">
    <property type="entry name" value="5-HYDROXYTRYPTAMINE RECEPTOR"/>
    <property type="match status" value="1"/>
</dbReference>
<dbReference type="EMBL" id="CAXLJM020000014">
    <property type="protein sequence ID" value="CAL8080951.1"/>
    <property type="molecule type" value="Genomic_DNA"/>
</dbReference>
<evidence type="ECO:0000313" key="15">
    <source>
        <dbReference type="Proteomes" id="UP001642540"/>
    </source>
</evidence>
<dbReference type="Proteomes" id="UP001642540">
    <property type="component" value="Unassembled WGS sequence"/>
</dbReference>
<feature type="region of interest" description="Disordered" evidence="11">
    <location>
        <begin position="623"/>
        <end position="652"/>
    </location>
</feature>
<keyword evidence="7 12" id="KW-0472">Membrane</keyword>
<proteinExistence type="inferred from homology"/>
<dbReference type="PRINTS" id="PR00237">
    <property type="entry name" value="GPCRRHODOPSN"/>
</dbReference>
<evidence type="ECO:0000256" key="10">
    <source>
        <dbReference type="RuleBase" id="RU000688"/>
    </source>
</evidence>
<evidence type="ECO:0000256" key="12">
    <source>
        <dbReference type="SAM" id="Phobius"/>
    </source>
</evidence>
<accession>A0ABP1PX07</accession>
<feature type="compositionally biased region" description="Polar residues" evidence="11">
    <location>
        <begin position="97"/>
        <end position="130"/>
    </location>
</feature>
<feature type="transmembrane region" description="Helical" evidence="12">
    <location>
        <begin position="831"/>
        <end position="850"/>
    </location>
</feature>
<comment type="subcellular location">
    <subcellularLocation>
        <location evidence="1">Cell membrane</location>
        <topology evidence="1">Multi-pass membrane protein</topology>
    </subcellularLocation>
</comment>
<evidence type="ECO:0000256" key="9">
    <source>
        <dbReference type="ARBA" id="ARBA00023224"/>
    </source>
</evidence>
<feature type="domain" description="G-protein coupled receptors family 1 profile" evidence="13">
    <location>
        <begin position="271"/>
        <end position="847"/>
    </location>
</feature>
<keyword evidence="8 10" id="KW-0675">Receptor</keyword>
<dbReference type="PROSITE" id="PS50262">
    <property type="entry name" value="G_PROTEIN_RECEP_F1_2"/>
    <property type="match status" value="1"/>
</dbReference>
<feature type="transmembrane region" description="Helical" evidence="12">
    <location>
        <begin position="790"/>
        <end position="811"/>
    </location>
</feature>
<feature type="transmembrane region" description="Helical" evidence="12">
    <location>
        <begin position="256"/>
        <end position="279"/>
    </location>
</feature>
<feature type="compositionally biased region" description="Polar residues" evidence="11">
    <location>
        <begin position="579"/>
        <end position="601"/>
    </location>
</feature>
<feature type="transmembrane region" description="Helical" evidence="12">
    <location>
        <begin position="371"/>
        <end position="396"/>
    </location>
</feature>
<dbReference type="InterPro" id="IPR000995">
    <property type="entry name" value="Musac_Ach_rcpt"/>
</dbReference>
<reference evidence="14 15" key="1">
    <citation type="submission" date="2024-08" db="EMBL/GenBank/DDBJ databases">
        <authorList>
            <person name="Cucini C."/>
            <person name="Frati F."/>
        </authorList>
    </citation>
    <scope>NUCLEOTIDE SEQUENCE [LARGE SCALE GENOMIC DNA]</scope>
</reference>
<evidence type="ECO:0000256" key="4">
    <source>
        <dbReference type="ARBA" id="ARBA00022692"/>
    </source>
</evidence>
<evidence type="ECO:0000313" key="14">
    <source>
        <dbReference type="EMBL" id="CAL8080951.1"/>
    </source>
</evidence>
<evidence type="ECO:0000256" key="8">
    <source>
        <dbReference type="ARBA" id="ARBA00023170"/>
    </source>
</evidence>
<evidence type="ECO:0000256" key="3">
    <source>
        <dbReference type="ARBA" id="ARBA00022475"/>
    </source>
</evidence>
<dbReference type="InterPro" id="IPR017452">
    <property type="entry name" value="GPCR_Rhodpsn_7TM"/>
</dbReference>
<feature type="region of interest" description="Disordered" evidence="11">
    <location>
        <begin position="80"/>
        <end position="161"/>
    </location>
</feature>
<dbReference type="InterPro" id="IPR000276">
    <property type="entry name" value="GPCR_Rhodpsn"/>
</dbReference>
<evidence type="ECO:0000259" key="13">
    <source>
        <dbReference type="PROSITE" id="PS50262"/>
    </source>
</evidence>
<feature type="region of interest" description="Disordered" evidence="11">
    <location>
        <begin position="757"/>
        <end position="787"/>
    </location>
</feature>
<feature type="transmembrane region" description="Helical" evidence="12">
    <location>
        <begin position="329"/>
        <end position="350"/>
    </location>
</feature>
<gene>
    <name evidence="14" type="ORF">ODALV1_LOCUS4789</name>
</gene>
<feature type="compositionally biased region" description="Gly residues" evidence="11">
    <location>
        <begin position="714"/>
        <end position="733"/>
    </location>
</feature>
<evidence type="ECO:0000256" key="11">
    <source>
        <dbReference type="SAM" id="MobiDB-lite"/>
    </source>
</evidence>
<feature type="region of interest" description="Disordered" evidence="11">
    <location>
        <begin position="575"/>
        <end position="606"/>
    </location>
</feature>
<evidence type="ECO:0000256" key="5">
    <source>
        <dbReference type="ARBA" id="ARBA00022989"/>
    </source>
</evidence>
<dbReference type="Gene3D" id="1.20.1070.10">
    <property type="entry name" value="Rhodopsin 7-helix transmembrane proteins"/>
    <property type="match status" value="2"/>
</dbReference>
<feature type="compositionally biased region" description="Basic and acidic residues" evidence="11">
    <location>
        <begin position="458"/>
        <end position="468"/>
    </location>
</feature>
<protein>
    <recommendedName>
        <fullName evidence="13">G-protein coupled receptors family 1 profile domain-containing protein</fullName>
    </recommendedName>
</protein>
<evidence type="ECO:0000256" key="7">
    <source>
        <dbReference type="ARBA" id="ARBA00023136"/>
    </source>
</evidence>
<dbReference type="PRINTS" id="PR00243">
    <property type="entry name" value="MUSCARINICR"/>
</dbReference>
<feature type="region of interest" description="Disordered" evidence="11">
    <location>
        <begin position="214"/>
        <end position="236"/>
    </location>
</feature>
<dbReference type="PROSITE" id="PS00237">
    <property type="entry name" value="G_PROTEIN_RECEP_F1_1"/>
    <property type="match status" value="1"/>
</dbReference>
<feature type="region of interest" description="Disordered" evidence="11">
    <location>
        <begin position="539"/>
        <end position="558"/>
    </location>
</feature>
<feature type="region of interest" description="Disordered" evidence="11">
    <location>
        <begin position="453"/>
        <end position="474"/>
    </location>
</feature>
<dbReference type="Pfam" id="PF00001">
    <property type="entry name" value="7tm_1"/>
    <property type="match status" value="2"/>
</dbReference>
<name>A0ABP1PX07_9HEXA</name>
<dbReference type="PANTHER" id="PTHR24247:SF265">
    <property type="entry name" value="MUSCARINIC ACETYLCHOLINE RECEPTOR DM1"/>
    <property type="match status" value="1"/>
</dbReference>
<evidence type="ECO:0000256" key="2">
    <source>
        <dbReference type="ARBA" id="ARBA00010663"/>
    </source>
</evidence>
<keyword evidence="9 10" id="KW-0807">Transducer</keyword>
<feature type="transmembrane region" description="Helical" evidence="12">
    <location>
        <begin position="291"/>
        <end position="317"/>
    </location>
</feature>
<keyword evidence="3" id="KW-1003">Cell membrane</keyword>
<feature type="transmembrane region" description="Helical" evidence="12">
    <location>
        <begin position="416"/>
        <end position="439"/>
    </location>
</feature>
<keyword evidence="4 10" id="KW-0812">Transmembrane</keyword>
<keyword evidence="6 10" id="KW-0297">G-protein coupled receptor</keyword>
<keyword evidence="5 12" id="KW-1133">Transmembrane helix</keyword>
<sequence>MVQVERSMERPYANRVFGSYNYKHYSREETLGRGKCSSGGNRFFWELGRSFNVIMVLTTMTILMAGAGVSDSASTSTTAVAAATTTHHQDHVGASGERSSMRSLSRNSYGSREHYNNGNNNGVARSSTNPYHHQQQQHQYHEHVHPDISSSSSHPSSGNPFAHWTSVTHHYNSYITNPNYQYGSSSSSGISYSSGHTFGTLLNEQNETSTMNFLNASTPPTPSDKQKGGTSYNGNASNVTASVRPSSKYTLFQQILIAWAATCLGLLTVLGNILVMISFKIDKQLQTISNYFLFSLAVADFLIGTVGMPFSTVSLILGYWPFGPRVCDAWLAVDYLTSNASVLNLLMISFDRYFSVTRPLTYRAKRTTRRAAVMISAAWGISLLLWPPWIYAWPYIEGKRTVPEYKCYIQFIETNHYITFGTAIAAFYIPVSIMLFLYYRIYMETEKRQRDLSQLQAGKKESSRRSNSSDEAMDVEEWKRMRSGSCICHDHLDQSPSCPAHKRQSATVQWLTKRWNCLARACDAFIGFCRVDRDADDPDEVEEEHVSPGCGTPASIETPLQSSVSRCTSLNVIRDPLAQTPTRKNDSVISPVQTQSSNPSQPVASASTPVSTVVVATTVNPTAASAAPAASVPVTSSQGNPKEAGPNGKLPTSESVYTILIRIPGETEGKNASIRMIQEPGPLPPPPVPGHHQRAKIASSNPESVYSSGSSASAGGGSAGAGGSGSGGSGSVGGLARRPSSAVPPLHAKIVPKPLQSKGSAGAISATSVIPGQTKRKKKKNQEKKQEKKAAKTLSAILLAFIVTWTPYNILVLLKTIMVEEDAIPEILWDAAYYLCYINSTINPMCYALCNASFRRTYIRILTCKWENTRRQAVARGYYN</sequence>
<organism evidence="14 15">
    <name type="scientific">Orchesella dallaii</name>
    <dbReference type="NCBI Taxonomy" id="48710"/>
    <lineage>
        <taxon>Eukaryota</taxon>
        <taxon>Metazoa</taxon>
        <taxon>Ecdysozoa</taxon>
        <taxon>Arthropoda</taxon>
        <taxon>Hexapoda</taxon>
        <taxon>Collembola</taxon>
        <taxon>Entomobryomorpha</taxon>
        <taxon>Entomobryoidea</taxon>
        <taxon>Orchesellidae</taxon>
        <taxon>Orchesellinae</taxon>
        <taxon>Orchesella</taxon>
    </lineage>
</organism>
<feature type="compositionally biased region" description="Low complexity" evidence="11">
    <location>
        <begin position="623"/>
        <end position="637"/>
    </location>
</feature>
<comment type="similarity">
    <text evidence="2 10">Belongs to the G-protein coupled receptor 1 family.</text>
</comment>
<feature type="region of interest" description="Disordered" evidence="11">
    <location>
        <begin position="676"/>
        <end position="743"/>
    </location>
</feature>
<dbReference type="SUPFAM" id="SSF81321">
    <property type="entry name" value="Family A G protein-coupled receptor-like"/>
    <property type="match status" value="1"/>
</dbReference>
<evidence type="ECO:0000256" key="6">
    <source>
        <dbReference type="ARBA" id="ARBA00023040"/>
    </source>
</evidence>
<dbReference type="SMART" id="SM01381">
    <property type="entry name" value="7TM_GPCR_Srsx"/>
    <property type="match status" value="1"/>
</dbReference>
<evidence type="ECO:0000256" key="1">
    <source>
        <dbReference type="ARBA" id="ARBA00004651"/>
    </source>
</evidence>
<keyword evidence="15" id="KW-1185">Reference proteome</keyword>
<comment type="caution">
    <text evidence="14">The sequence shown here is derived from an EMBL/GenBank/DDBJ whole genome shotgun (WGS) entry which is preliminary data.</text>
</comment>